<gene>
    <name evidence="1" type="ORF">SDC9_73151</name>
</gene>
<name>A0A644YEI9_9ZZZZ</name>
<proteinExistence type="predicted"/>
<accession>A0A644YEI9</accession>
<protein>
    <submittedName>
        <fullName evidence="1">Uncharacterized protein</fullName>
    </submittedName>
</protein>
<dbReference type="EMBL" id="VSSQ01004790">
    <property type="protein sequence ID" value="MPM26647.1"/>
    <property type="molecule type" value="Genomic_DNA"/>
</dbReference>
<organism evidence="1">
    <name type="scientific">bioreactor metagenome</name>
    <dbReference type="NCBI Taxonomy" id="1076179"/>
    <lineage>
        <taxon>unclassified sequences</taxon>
        <taxon>metagenomes</taxon>
        <taxon>ecological metagenomes</taxon>
    </lineage>
</organism>
<sequence>MHVLTGKPDDGHRPLDDARLNRGESIHFKWLFNRRFRHREGVPSALIMIVR</sequence>
<reference evidence="1" key="1">
    <citation type="submission" date="2019-08" db="EMBL/GenBank/DDBJ databases">
        <authorList>
            <person name="Kucharzyk K."/>
            <person name="Murdoch R.W."/>
            <person name="Higgins S."/>
            <person name="Loffler F."/>
        </authorList>
    </citation>
    <scope>NUCLEOTIDE SEQUENCE</scope>
</reference>
<evidence type="ECO:0000313" key="1">
    <source>
        <dbReference type="EMBL" id="MPM26647.1"/>
    </source>
</evidence>
<comment type="caution">
    <text evidence="1">The sequence shown here is derived from an EMBL/GenBank/DDBJ whole genome shotgun (WGS) entry which is preliminary data.</text>
</comment>
<dbReference type="AlphaFoldDB" id="A0A644YEI9"/>